<comment type="caution">
    <text evidence="2">The sequence shown here is derived from an EMBL/GenBank/DDBJ whole genome shotgun (WGS) entry which is preliminary data.</text>
</comment>
<evidence type="ECO:0000256" key="1">
    <source>
        <dbReference type="SAM" id="MobiDB-lite"/>
    </source>
</evidence>
<accession>A0ABR3LUM1</accession>
<dbReference type="Proteomes" id="UP001558613">
    <property type="component" value="Unassembled WGS sequence"/>
</dbReference>
<protein>
    <submittedName>
        <fullName evidence="2">Uncharacterized protein</fullName>
    </submittedName>
</protein>
<reference evidence="2 3" key="1">
    <citation type="submission" date="2023-09" db="EMBL/GenBank/DDBJ databases">
        <authorList>
            <person name="Wang M."/>
        </authorList>
    </citation>
    <scope>NUCLEOTIDE SEQUENCE [LARGE SCALE GENOMIC DNA]</scope>
    <source>
        <strain evidence="2">GT-2023</strain>
        <tissue evidence="2">Liver</tissue>
    </source>
</reference>
<evidence type="ECO:0000313" key="3">
    <source>
        <dbReference type="Proteomes" id="UP001558613"/>
    </source>
</evidence>
<sequence>MKVTRVTGLPLSPWAPVLGCLSIKLPFFLSLNPFFASTVILPFPLGSLPQIINRSPSQSSFLKKERKKKTSLSLPASSRSQTQERHLHTQTHAAPVALATARSSFTCVNR</sequence>
<keyword evidence="3" id="KW-1185">Reference proteome</keyword>
<proteinExistence type="predicted"/>
<evidence type="ECO:0000313" key="2">
    <source>
        <dbReference type="EMBL" id="KAL1255138.1"/>
    </source>
</evidence>
<organism evidence="2 3">
    <name type="scientific">Cirrhinus molitorella</name>
    <name type="common">mud carp</name>
    <dbReference type="NCBI Taxonomy" id="172907"/>
    <lineage>
        <taxon>Eukaryota</taxon>
        <taxon>Metazoa</taxon>
        <taxon>Chordata</taxon>
        <taxon>Craniata</taxon>
        <taxon>Vertebrata</taxon>
        <taxon>Euteleostomi</taxon>
        <taxon>Actinopterygii</taxon>
        <taxon>Neopterygii</taxon>
        <taxon>Teleostei</taxon>
        <taxon>Ostariophysi</taxon>
        <taxon>Cypriniformes</taxon>
        <taxon>Cyprinidae</taxon>
        <taxon>Labeoninae</taxon>
        <taxon>Labeonini</taxon>
        <taxon>Cirrhinus</taxon>
    </lineage>
</organism>
<name>A0ABR3LUM1_9TELE</name>
<feature type="compositionally biased region" description="Polar residues" evidence="1">
    <location>
        <begin position="71"/>
        <end position="81"/>
    </location>
</feature>
<feature type="region of interest" description="Disordered" evidence="1">
    <location>
        <begin position="57"/>
        <end position="95"/>
    </location>
</feature>
<gene>
    <name evidence="2" type="ORF">QQF64_013199</name>
</gene>
<dbReference type="EMBL" id="JAYMGO010000019">
    <property type="protein sequence ID" value="KAL1255138.1"/>
    <property type="molecule type" value="Genomic_DNA"/>
</dbReference>